<feature type="binding site" evidence="8">
    <location>
        <position position="243"/>
    </location>
    <ligand>
        <name>shikimate</name>
        <dbReference type="ChEBI" id="CHEBI:36208"/>
    </ligand>
</feature>
<dbReference type="GO" id="GO:0050661">
    <property type="term" value="F:NADP binding"/>
    <property type="evidence" value="ECO:0007669"/>
    <property type="project" value="InterPro"/>
</dbReference>
<dbReference type="SUPFAM" id="SSF51735">
    <property type="entry name" value="NAD(P)-binding Rossmann-fold domains"/>
    <property type="match status" value="1"/>
</dbReference>
<name>A0A857DGC5_9FIRM</name>
<proteinExistence type="inferred from homology"/>
<dbReference type="RefSeq" id="WP_019225801.1">
    <property type="nucleotide sequence ID" value="NZ_CP046996.1"/>
</dbReference>
<dbReference type="GO" id="GO:0019632">
    <property type="term" value="P:shikimate metabolic process"/>
    <property type="evidence" value="ECO:0007669"/>
    <property type="project" value="InterPro"/>
</dbReference>
<dbReference type="InterPro" id="IPR022893">
    <property type="entry name" value="Shikimate_DH_fam"/>
</dbReference>
<dbReference type="PANTHER" id="PTHR21089:SF1">
    <property type="entry name" value="BIFUNCTIONAL 3-DEHYDROQUINATE DEHYDRATASE_SHIKIMATE DEHYDROGENASE, CHLOROPLASTIC"/>
    <property type="match status" value="1"/>
</dbReference>
<keyword evidence="3 8" id="KW-0028">Amino-acid biosynthesis</keyword>
<comment type="function">
    <text evidence="8">Involved in the biosynthesis of the chorismate, which leads to the biosynthesis of aromatic amino acids. Catalyzes the reversible NADPH linked reduction of 3-dehydroshikimate (DHSA) to yield shikimate (SA).</text>
</comment>
<evidence type="ECO:0000256" key="6">
    <source>
        <dbReference type="ARBA" id="ARBA00023141"/>
    </source>
</evidence>
<comment type="subunit">
    <text evidence="8">Homodimer.</text>
</comment>
<dbReference type="HAMAP" id="MF_00222">
    <property type="entry name" value="Shikimate_DH_AroE"/>
    <property type="match status" value="1"/>
</dbReference>
<dbReference type="InterPro" id="IPR006151">
    <property type="entry name" value="Shikm_DH/Glu-tRNA_Rdtase"/>
</dbReference>
<dbReference type="GO" id="GO:0005829">
    <property type="term" value="C:cytosol"/>
    <property type="evidence" value="ECO:0007669"/>
    <property type="project" value="TreeGrafter"/>
</dbReference>
<evidence type="ECO:0000259" key="11">
    <source>
        <dbReference type="Pfam" id="PF18317"/>
    </source>
</evidence>
<feature type="binding site" evidence="8">
    <location>
        <position position="215"/>
    </location>
    <ligand>
        <name>shikimate</name>
        <dbReference type="ChEBI" id="CHEBI:36208"/>
    </ligand>
</feature>
<feature type="binding site" evidence="8">
    <location>
        <begin position="13"/>
        <end position="15"/>
    </location>
    <ligand>
        <name>shikimate</name>
        <dbReference type="ChEBI" id="CHEBI:36208"/>
    </ligand>
</feature>
<accession>A0A857DGC5</accession>
<dbReference type="Pfam" id="PF08501">
    <property type="entry name" value="Shikimate_dh_N"/>
    <property type="match status" value="1"/>
</dbReference>
<keyword evidence="4 8" id="KW-0521">NADP</keyword>
<comment type="catalytic activity">
    <reaction evidence="7 8">
        <text>shikimate + NADP(+) = 3-dehydroshikimate + NADPH + H(+)</text>
        <dbReference type="Rhea" id="RHEA:17737"/>
        <dbReference type="ChEBI" id="CHEBI:15378"/>
        <dbReference type="ChEBI" id="CHEBI:16630"/>
        <dbReference type="ChEBI" id="CHEBI:36208"/>
        <dbReference type="ChEBI" id="CHEBI:57783"/>
        <dbReference type="ChEBI" id="CHEBI:58349"/>
        <dbReference type="EC" id="1.1.1.25"/>
    </reaction>
</comment>
<feature type="domain" description="Quinate/shikimate 5-dehydrogenase/glutamyl-tRNA reductase" evidence="9">
    <location>
        <begin position="115"/>
        <end position="162"/>
    </location>
</feature>
<gene>
    <name evidence="8 12" type="primary">aroE</name>
    <name evidence="12" type="ORF">GQ588_06735</name>
</gene>
<dbReference type="Proteomes" id="UP000430508">
    <property type="component" value="Chromosome"/>
</dbReference>
<evidence type="ECO:0000256" key="3">
    <source>
        <dbReference type="ARBA" id="ARBA00022605"/>
    </source>
</evidence>
<feature type="binding site" evidence="8">
    <location>
        <begin position="124"/>
        <end position="128"/>
    </location>
    <ligand>
        <name>NADP(+)</name>
        <dbReference type="ChEBI" id="CHEBI:58349"/>
    </ligand>
</feature>
<dbReference type="InterPro" id="IPR036291">
    <property type="entry name" value="NAD(P)-bd_dom_sf"/>
</dbReference>
<evidence type="ECO:0000313" key="12">
    <source>
        <dbReference type="EMBL" id="QHA00350.1"/>
    </source>
</evidence>
<comment type="similarity">
    <text evidence="8">Belongs to the shikimate dehydrogenase family.</text>
</comment>
<dbReference type="GO" id="GO:0004764">
    <property type="term" value="F:shikimate 3-dehydrogenase (NADP+) activity"/>
    <property type="evidence" value="ECO:0007669"/>
    <property type="project" value="UniProtKB-UniRule"/>
</dbReference>
<feature type="binding site" evidence="8">
    <location>
        <position position="236"/>
    </location>
    <ligand>
        <name>NADP(+)</name>
        <dbReference type="ChEBI" id="CHEBI:58349"/>
    </ligand>
</feature>
<feature type="domain" description="SDH C-terminal" evidence="11">
    <location>
        <begin position="236"/>
        <end position="266"/>
    </location>
</feature>
<feature type="active site" description="Proton acceptor" evidence="8">
    <location>
        <position position="64"/>
    </location>
</feature>
<feature type="binding site" evidence="8">
    <location>
        <position position="100"/>
    </location>
    <ligand>
        <name>shikimate</name>
        <dbReference type="ChEBI" id="CHEBI:36208"/>
    </ligand>
</feature>
<dbReference type="Pfam" id="PF01488">
    <property type="entry name" value="Shikimate_DH"/>
    <property type="match status" value="1"/>
</dbReference>
<evidence type="ECO:0000256" key="7">
    <source>
        <dbReference type="ARBA" id="ARBA00049442"/>
    </source>
</evidence>
<dbReference type="CDD" id="cd01065">
    <property type="entry name" value="NAD_bind_Shikimate_DH"/>
    <property type="match status" value="1"/>
</dbReference>
<dbReference type="UniPathway" id="UPA00053">
    <property type="reaction ID" value="UER00087"/>
</dbReference>
<feature type="binding site" evidence="8">
    <location>
        <position position="85"/>
    </location>
    <ligand>
        <name>shikimate</name>
        <dbReference type="ChEBI" id="CHEBI:36208"/>
    </ligand>
</feature>
<reference evidence="12 13" key="1">
    <citation type="submission" date="2019-12" db="EMBL/GenBank/DDBJ databases">
        <title>Sequence classification of anaerobic respiratory reductive dehalogenases: First we see many, then we see few.</title>
        <authorList>
            <person name="Molenda O."/>
            <person name="Puentes Jacome L.A."/>
            <person name="Cao X."/>
            <person name="Nesbo C.L."/>
            <person name="Tang S."/>
            <person name="Morson N."/>
            <person name="Patron J."/>
            <person name="Lomheim L."/>
            <person name="Wishart D.S."/>
            <person name="Edwards E.A."/>
        </authorList>
    </citation>
    <scope>NUCLEOTIDE SEQUENCE [LARGE SCALE GENOMIC DNA]</scope>
    <source>
        <strain evidence="12 13">12DCA</strain>
    </source>
</reference>
<protein>
    <recommendedName>
        <fullName evidence="2 8">Shikimate dehydrogenase (NADP(+))</fullName>
        <shortName evidence="8">SDH</shortName>
        <ecNumber evidence="2 8">1.1.1.25</ecNumber>
    </recommendedName>
</protein>
<dbReference type="EMBL" id="CP046996">
    <property type="protein sequence ID" value="QHA00350.1"/>
    <property type="molecule type" value="Genomic_DNA"/>
</dbReference>
<dbReference type="Gene3D" id="3.40.50.720">
    <property type="entry name" value="NAD(P)-binding Rossmann-like Domain"/>
    <property type="match status" value="1"/>
</dbReference>
<evidence type="ECO:0000256" key="4">
    <source>
        <dbReference type="ARBA" id="ARBA00022857"/>
    </source>
</evidence>
<sequence>MKYAIIGYPVEHSLSPKMHEAGFKAAGLPAIYDRITVQPTQLAESIGYLKNNGYDGWNVTYPLKEKIIPYMDVLTPEAQRIGAVNTVKVQNGRLYGHNTDGGGFIQALLSKGFVFEGKEVVILGAGGAAKAIAAALASLQVKMLILNRSEEKAVILAGKVNTLGGNAASGILAPGHWLEVVDLLIQTTSIGMKGEAYTIDLQGLNPSAWAVDLIYHPAVTDFMAQAAACGCRSMNGLDMLLFQGILAWEFWLEQKAPLDIMRKALQEKLEGNKG</sequence>
<dbReference type="InterPro" id="IPR046346">
    <property type="entry name" value="Aminoacid_DH-like_N_sf"/>
</dbReference>
<dbReference type="AlphaFoldDB" id="A0A857DGC5"/>
<dbReference type="Pfam" id="PF18317">
    <property type="entry name" value="SDH_C"/>
    <property type="match status" value="1"/>
</dbReference>
<evidence type="ECO:0000259" key="10">
    <source>
        <dbReference type="Pfam" id="PF08501"/>
    </source>
</evidence>
<dbReference type="EC" id="1.1.1.25" evidence="2 8"/>
<keyword evidence="5 8" id="KW-0560">Oxidoreductase</keyword>
<evidence type="ECO:0000256" key="2">
    <source>
        <dbReference type="ARBA" id="ARBA00012962"/>
    </source>
</evidence>
<evidence type="ECO:0000313" key="13">
    <source>
        <dbReference type="Proteomes" id="UP000430508"/>
    </source>
</evidence>
<organism evidence="12 13">
    <name type="scientific">Dehalobacter restrictus</name>
    <dbReference type="NCBI Taxonomy" id="55583"/>
    <lineage>
        <taxon>Bacteria</taxon>
        <taxon>Bacillati</taxon>
        <taxon>Bacillota</taxon>
        <taxon>Clostridia</taxon>
        <taxon>Eubacteriales</taxon>
        <taxon>Desulfitobacteriaceae</taxon>
        <taxon>Dehalobacter</taxon>
    </lineage>
</organism>
<dbReference type="Gene3D" id="3.40.50.10860">
    <property type="entry name" value="Leucine Dehydrogenase, chain A, domain 1"/>
    <property type="match status" value="1"/>
</dbReference>
<dbReference type="GO" id="GO:0009423">
    <property type="term" value="P:chorismate biosynthetic process"/>
    <property type="evidence" value="ECO:0007669"/>
    <property type="project" value="UniProtKB-UniRule"/>
</dbReference>
<dbReference type="SUPFAM" id="SSF53223">
    <property type="entry name" value="Aminoacid dehydrogenase-like, N-terminal domain"/>
    <property type="match status" value="1"/>
</dbReference>
<feature type="domain" description="Shikimate dehydrogenase substrate binding N-terminal" evidence="10">
    <location>
        <begin position="5"/>
        <end position="87"/>
    </location>
</feature>
<evidence type="ECO:0000256" key="8">
    <source>
        <dbReference type="HAMAP-Rule" id="MF_00222"/>
    </source>
</evidence>
<evidence type="ECO:0000256" key="1">
    <source>
        <dbReference type="ARBA" id="ARBA00004871"/>
    </source>
</evidence>
<dbReference type="GO" id="GO:0009073">
    <property type="term" value="P:aromatic amino acid family biosynthetic process"/>
    <property type="evidence" value="ECO:0007669"/>
    <property type="project" value="UniProtKB-KW"/>
</dbReference>
<dbReference type="GO" id="GO:0008652">
    <property type="term" value="P:amino acid biosynthetic process"/>
    <property type="evidence" value="ECO:0007669"/>
    <property type="project" value="UniProtKB-KW"/>
</dbReference>
<dbReference type="InterPro" id="IPR041121">
    <property type="entry name" value="SDH_C"/>
</dbReference>
<comment type="pathway">
    <text evidence="1 8">Metabolic intermediate biosynthesis; chorismate biosynthesis; chorismate from D-erythrose 4-phosphate and phosphoenolpyruvate: step 4/7.</text>
</comment>
<evidence type="ECO:0000259" key="9">
    <source>
        <dbReference type="Pfam" id="PF01488"/>
    </source>
</evidence>
<feature type="binding site" evidence="8">
    <location>
        <position position="60"/>
    </location>
    <ligand>
        <name>shikimate</name>
        <dbReference type="ChEBI" id="CHEBI:36208"/>
    </ligand>
</feature>
<dbReference type="InterPro" id="IPR013708">
    <property type="entry name" value="Shikimate_DH-bd_N"/>
</dbReference>
<feature type="binding site" evidence="8">
    <location>
        <position position="213"/>
    </location>
    <ligand>
        <name>NADP(+)</name>
        <dbReference type="ChEBI" id="CHEBI:58349"/>
    </ligand>
</feature>
<comment type="caution">
    <text evidence="8">Lacks conserved residue(s) required for the propagation of feature annotation.</text>
</comment>
<dbReference type="PANTHER" id="PTHR21089">
    <property type="entry name" value="SHIKIMATE DEHYDROGENASE"/>
    <property type="match status" value="1"/>
</dbReference>
<dbReference type="InterPro" id="IPR011342">
    <property type="entry name" value="Shikimate_DH"/>
</dbReference>
<evidence type="ECO:0000256" key="5">
    <source>
        <dbReference type="ARBA" id="ARBA00023002"/>
    </source>
</evidence>
<dbReference type="NCBIfam" id="TIGR00507">
    <property type="entry name" value="aroE"/>
    <property type="match status" value="1"/>
</dbReference>
<keyword evidence="6 8" id="KW-0057">Aromatic amino acid biosynthesis</keyword>